<comment type="catalytic activity">
    <reaction evidence="8">
        <text>prephenate + H(+) = 3-phenylpyruvate + CO2 + H2O</text>
        <dbReference type="Rhea" id="RHEA:21648"/>
        <dbReference type="ChEBI" id="CHEBI:15377"/>
        <dbReference type="ChEBI" id="CHEBI:15378"/>
        <dbReference type="ChEBI" id="CHEBI:16526"/>
        <dbReference type="ChEBI" id="CHEBI:18005"/>
        <dbReference type="ChEBI" id="CHEBI:29934"/>
        <dbReference type="EC" id="4.2.1.51"/>
    </reaction>
</comment>
<sequence>MGNKKLRVACYGARGAYTYEAMEKQFGNREKEVIFCPLFEDVVKAVREGQADYGVVPMENSSTGGITEVYDLIQHYDCAIVGEQMVKIEHVLLGVPGATLDDIDTVYSHPQGFAQCREFFMEKRNWKQQPYFSTAQSAEKVAREGKKNQAAVASRTAGRLYGLQVLKDAIAFNSSNYTRFFIIGPAMEIADDADKITLVLSVRHESGALYHVLGYFFYGGMNMTHLESRPIKGKPFEYFFHIDVMGKLRNPANAQTLRGIESMSTYFKILGNYPSYTHKEES</sequence>
<proteinExistence type="predicted"/>
<keyword evidence="6" id="KW-0584">Phenylalanine biosynthesis</keyword>
<dbReference type="Pfam" id="PF00800">
    <property type="entry name" value="PDT"/>
    <property type="match status" value="1"/>
</dbReference>
<dbReference type="GO" id="GO:0005737">
    <property type="term" value="C:cytoplasm"/>
    <property type="evidence" value="ECO:0007669"/>
    <property type="project" value="TreeGrafter"/>
</dbReference>
<dbReference type="CDD" id="cd13631">
    <property type="entry name" value="PBP2_Ct-PDT_like"/>
    <property type="match status" value="1"/>
</dbReference>
<protein>
    <recommendedName>
        <fullName evidence="3">Prephenate dehydratase</fullName>
        <ecNumber evidence="2">4.2.1.51</ecNumber>
    </recommendedName>
</protein>
<dbReference type="InterPro" id="IPR001086">
    <property type="entry name" value="Preph_deHydtase"/>
</dbReference>
<organism evidence="12 13">
    <name type="scientific">Allisonella histaminiformans</name>
    <dbReference type="NCBI Taxonomy" id="209880"/>
    <lineage>
        <taxon>Bacteria</taxon>
        <taxon>Bacillati</taxon>
        <taxon>Bacillota</taxon>
        <taxon>Negativicutes</taxon>
        <taxon>Veillonellales</taxon>
        <taxon>Veillonellaceae</taxon>
        <taxon>Allisonella</taxon>
    </lineage>
</organism>
<keyword evidence="5" id="KW-0057">Aromatic amino acid biosynthesis</keyword>
<dbReference type="InterPro" id="IPR002912">
    <property type="entry name" value="ACT_dom"/>
</dbReference>
<comment type="pathway">
    <text evidence="1">Amino-acid biosynthesis; L-phenylalanine biosynthesis; phenylpyruvate from prephenate: step 1/1.</text>
</comment>
<name>A0A1G5UXM8_9FIRM</name>
<dbReference type="RefSeq" id="WP_091362937.1">
    <property type="nucleotide sequence ID" value="NZ_FMXA01000003.1"/>
</dbReference>
<dbReference type="PROSITE" id="PS51171">
    <property type="entry name" value="PREPHENATE_DEHYDR_3"/>
    <property type="match status" value="1"/>
</dbReference>
<gene>
    <name evidence="12" type="ORF">SAMN02910343_00228</name>
</gene>
<evidence type="ECO:0000256" key="3">
    <source>
        <dbReference type="ARBA" id="ARBA00021872"/>
    </source>
</evidence>
<dbReference type="CDD" id="cd04905">
    <property type="entry name" value="ACT_CM-PDT"/>
    <property type="match status" value="1"/>
</dbReference>
<dbReference type="Proteomes" id="UP000199689">
    <property type="component" value="Unassembled WGS sequence"/>
</dbReference>
<reference evidence="12 13" key="1">
    <citation type="submission" date="2016-10" db="EMBL/GenBank/DDBJ databases">
        <authorList>
            <person name="de Groot N.N."/>
        </authorList>
    </citation>
    <scope>NUCLEOTIDE SEQUENCE [LARGE SCALE GENOMIC DNA]</scope>
    <source>
        <strain evidence="12 13">DSM 15230</strain>
    </source>
</reference>
<evidence type="ECO:0000313" key="12">
    <source>
        <dbReference type="EMBL" id="SDA38359.1"/>
    </source>
</evidence>
<evidence type="ECO:0000256" key="5">
    <source>
        <dbReference type="ARBA" id="ARBA00023141"/>
    </source>
</evidence>
<dbReference type="PIRSF" id="PIRSF001500">
    <property type="entry name" value="Chor_mut_pdt_Ppr"/>
    <property type="match status" value="1"/>
</dbReference>
<evidence type="ECO:0000256" key="6">
    <source>
        <dbReference type="ARBA" id="ARBA00023222"/>
    </source>
</evidence>
<evidence type="ECO:0000256" key="2">
    <source>
        <dbReference type="ARBA" id="ARBA00013147"/>
    </source>
</evidence>
<dbReference type="GeneID" id="87755277"/>
<evidence type="ECO:0000256" key="1">
    <source>
        <dbReference type="ARBA" id="ARBA00004741"/>
    </source>
</evidence>
<dbReference type="GO" id="GO:0004664">
    <property type="term" value="F:prephenate dehydratase activity"/>
    <property type="evidence" value="ECO:0007669"/>
    <property type="project" value="UniProtKB-EC"/>
</dbReference>
<dbReference type="Gene3D" id="3.30.70.260">
    <property type="match status" value="1"/>
</dbReference>
<evidence type="ECO:0000259" key="11">
    <source>
        <dbReference type="PROSITE" id="PS51671"/>
    </source>
</evidence>
<keyword evidence="4" id="KW-0028">Amino-acid biosynthesis</keyword>
<dbReference type="EMBL" id="FMXA01000003">
    <property type="protein sequence ID" value="SDA38359.1"/>
    <property type="molecule type" value="Genomic_DNA"/>
</dbReference>
<dbReference type="PROSITE" id="PS51671">
    <property type="entry name" value="ACT"/>
    <property type="match status" value="1"/>
</dbReference>
<evidence type="ECO:0000313" key="13">
    <source>
        <dbReference type="Proteomes" id="UP000199689"/>
    </source>
</evidence>
<dbReference type="SUPFAM" id="SSF53850">
    <property type="entry name" value="Periplasmic binding protein-like II"/>
    <property type="match status" value="1"/>
</dbReference>
<dbReference type="PANTHER" id="PTHR21022">
    <property type="entry name" value="PREPHENATE DEHYDRATASE P PROTEIN"/>
    <property type="match status" value="1"/>
</dbReference>
<evidence type="ECO:0000259" key="10">
    <source>
        <dbReference type="PROSITE" id="PS51171"/>
    </source>
</evidence>
<dbReference type="SUPFAM" id="SSF55021">
    <property type="entry name" value="ACT-like"/>
    <property type="match status" value="1"/>
</dbReference>
<feature type="domain" description="ACT" evidence="11">
    <location>
        <begin position="197"/>
        <end position="274"/>
    </location>
</feature>
<dbReference type="STRING" id="209880.SAMN02910343_00228"/>
<dbReference type="Gene3D" id="3.40.190.10">
    <property type="entry name" value="Periplasmic binding protein-like II"/>
    <property type="match status" value="2"/>
</dbReference>
<accession>A0A1G5UXM8</accession>
<dbReference type="AlphaFoldDB" id="A0A1G5UXM8"/>
<dbReference type="OrthoDB" id="9802281at2"/>
<feature type="domain" description="Prephenate dehydratase" evidence="10">
    <location>
        <begin position="7"/>
        <end position="185"/>
    </location>
</feature>
<dbReference type="NCBIfam" id="NF008865">
    <property type="entry name" value="PRK11898.1"/>
    <property type="match status" value="1"/>
</dbReference>
<dbReference type="GO" id="GO:0009094">
    <property type="term" value="P:L-phenylalanine biosynthetic process"/>
    <property type="evidence" value="ECO:0007669"/>
    <property type="project" value="UniProtKB-UniPathway"/>
</dbReference>
<evidence type="ECO:0000256" key="4">
    <source>
        <dbReference type="ARBA" id="ARBA00022605"/>
    </source>
</evidence>
<evidence type="ECO:0000256" key="8">
    <source>
        <dbReference type="ARBA" id="ARBA00047848"/>
    </source>
</evidence>
<evidence type="ECO:0000256" key="7">
    <source>
        <dbReference type="ARBA" id="ARBA00023239"/>
    </source>
</evidence>
<dbReference type="UniPathway" id="UPA00121">
    <property type="reaction ID" value="UER00345"/>
</dbReference>
<feature type="site" description="Essential for prephenate dehydratase activity" evidence="9">
    <location>
        <position position="178"/>
    </location>
</feature>
<keyword evidence="7" id="KW-0456">Lyase</keyword>
<keyword evidence="13" id="KW-1185">Reference proteome</keyword>
<dbReference type="InterPro" id="IPR008242">
    <property type="entry name" value="Chor_mutase/pphenate_deHydtase"/>
</dbReference>
<dbReference type="PANTHER" id="PTHR21022:SF19">
    <property type="entry name" value="PREPHENATE DEHYDRATASE-RELATED"/>
    <property type="match status" value="1"/>
</dbReference>
<dbReference type="InterPro" id="IPR045865">
    <property type="entry name" value="ACT-like_dom_sf"/>
</dbReference>
<evidence type="ECO:0000256" key="9">
    <source>
        <dbReference type="PIRSR" id="PIRSR001500-2"/>
    </source>
</evidence>
<dbReference type="EC" id="4.2.1.51" evidence="2"/>